<gene>
    <name evidence="9" type="ORF">BCR37DRAFT_378009</name>
</gene>
<reference evidence="9 10" key="1">
    <citation type="submission" date="2016-07" db="EMBL/GenBank/DDBJ databases">
        <title>Pervasive Adenine N6-methylation of Active Genes in Fungi.</title>
        <authorList>
            <consortium name="DOE Joint Genome Institute"/>
            <person name="Mondo S.J."/>
            <person name="Dannebaum R.O."/>
            <person name="Kuo R.C."/>
            <person name="Labutti K."/>
            <person name="Haridas S."/>
            <person name="Kuo A."/>
            <person name="Salamov A."/>
            <person name="Ahrendt S.R."/>
            <person name="Lipzen A."/>
            <person name="Sullivan W."/>
            <person name="Andreopoulos W.B."/>
            <person name="Clum A."/>
            <person name="Lindquist E."/>
            <person name="Daum C."/>
            <person name="Ramamoorthy G.K."/>
            <person name="Gryganskyi A."/>
            <person name="Culley D."/>
            <person name="Magnuson J.K."/>
            <person name="James T.Y."/>
            <person name="O'Malley M.A."/>
            <person name="Stajich J.E."/>
            <person name="Spatafora J.W."/>
            <person name="Visel A."/>
            <person name="Grigoriev I.V."/>
        </authorList>
    </citation>
    <scope>NUCLEOTIDE SEQUENCE [LARGE SCALE GENOMIC DNA]</scope>
    <source>
        <strain evidence="9 10">12-1054</strain>
    </source>
</reference>
<dbReference type="InterPro" id="IPR001680">
    <property type="entry name" value="WD40_rpt"/>
</dbReference>
<evidence type="ECO:0000256" key="6">
    <source>
        <dbReference type="ARBA" id="ARBA00040390"/>
    </source>
</evidence>
<evidence type="ECO:0000313" key="10">
    <source>
        <dbReference type="Proteomes" id="UP000193685"/>
    </source>
</evidence>
<feature type="repeat" description="WD" evidence="7">
    <location>
        <begin position="75"/>
        <end position="116"/>
    </location>
</feature>
<dbReference type="PROSITE" id="PS50294">
    <property type="entry name" value="WD_REPEATS_REGION"/>
    <property type="match status" value="3"/>
</dbReference>
<accession>A0A1Y2FM32</accession>
<sequence length="328" mass="35461">MEAINGQQASSAPEATTTTATTPAASATRVTPLTCSGHTRPVTHLHFAENVFITACKDGNPMLRDGTTGDWIGTFMGHKGATWSAKLSKDASLAVTGSADFSAKVWDTYKGTAMHTYAHNHIVRSVDFNAAATQILTGGQEKKVRVFDLRSEDAVCELAGHTGNIRSVVWDKRKEAGGHIVLSAGDDKIVRFWDLRAQKEVATWQAKDQAAITSLEMAEGYITSTAGKNVYFLDPNTHETAKCVETAYDVSAVSLNPQRTRFVTGGSSELWVRVYDFASGEELEVYKGHHGPIHTVSYSPDGGLYATGSEDGTVRLWKAVDGPYGLWN</sequence>
<dbReference type="GO" id="GO:0000387">
    <property type="term" value="P:spliceosomal snRNP assembly"/>
    <property type="evidence" value="ECO:0007669"/>
    <property type="project" value="TreeGrafter"/>
</dbReference>
<evidence type="ECO:0000256" key="4">
    <source>
        <dbReference type="ARBA" id="ARBA00023187"/>
    </source>
</evidence>
<dbReference type="CDD" id="cd00200">
    <property type="entry name" value="WD40"/>
    <property type="match status" value="1"/>
</dbReference>
<dbReference type="Gene3D" id="2.130.10.10">
    <property type="entry name" value="YVTN repeat-like/Quinoprotein amine dehydrogenase"/>
    <property type="match status" value="1"/>
</dbReference>
<protein>
    <recommendedName>
        <fullName evidence="6">Serine-threonine kinase receptor-associated protein</fullName>
    </recommendedName>
</protein>
<evidence type="ECO:0000256" key="7">
    <source>
        <dbReference type="PROSITE-ProRule" id="PRU00221"/>
    </source>
</evidence>
<dbReference type="PRINTS" id="PR00320">
    <property type="entry name" value="GPROTEINBRPT"/>
</dbReference>
<dbReference type="GeneID" id="63785549"/>
<dbReference type="OMA" id="DGFYGLW"/>
<evidence type="ECO:0000256" key="1">
    <source>
        <dbReference type="ARBA" id="ARBA00022574"/>
    </source>
</evidence>
<dbReference type="Proteomes" id="UP000193685">
    <property type="component" value="Unassembled WGS sequence"/>
</dbReference>
<dbReference type="GO" id="GO:0032797">
    <property type="term" value="C:SMN complex"/>
    <property type="evidence" value="ECO:0007669"/>
    <property type="project" value="TreeGrafter"/>
</dbReference>
<keyword evidence="2" id="KW-0507">mRNA processing</keyword>
<feature type="compositionally biased region" description="Low complexity" evidence="8">
    <location>
        <begin position="9"/>
        <end position="28"/>
    </location>
</feature>
<dbReference type="InterPro" id="IPR020472">
    <property type="entry name" value="WD40_PAC1"/>
</dbReference>
<dbReference type="InterPro" id="IPR036322">
    <property type="entry name" value="WD40_repeat_dom_sf"/>
</dbReference>
<dbReference type="RefSeq" id="XP_040726813.1">
    <property type="nucleotide sequence ID" value="XM_040868950.1"/>
</dbReference>
<organism evidence="9 10">
    <name type="scientific">Protomyces lactucae-debilis</name>
    <dbReference type="NCBI Taxonomy" id="2754530"/>
    <lineage>
        <taxon>Eukaryota</taxon>
        <taxon>Fungi</taxon>
        <taxon>Dikarya</taxon>
        <taxon>Ascomycota</taxon>
        <taxon>Taphrinomycotina</taxon>
        <taxon>Taphrinomycetes</taxon>
        <taxon>Taphrinales</taxon>
        <taxon>Protomycetaceae</taxon>
        <taxon>Protomyces</taxon>
    </lineage>
</organism>
<dbReference type="Pfam" id="PF00400">
    <property type="entry name" value="WD40"/>
    <property type="match status" value="4"/>
</dbReference>
<feature type="repeat" description="WD" evidence="7">
    <location>
        <begin position="116"/>
        <end position="157"/>
    </location>
</feature>
<evidence type="ECO:0000256" key="3">
    <source>
        <dbReference type="ARBA" id="ARBA00022737"/>
    </source>
</evidence>
<dbReference type="PANTHER" id="PTHR19877">
    <property type="entry name" value="EUKARYOTIC TRANSLATION INITIATION FACTOR 3 SUBUNIT I"/>
    <property type="match status" value="1"/>
</dbReference>
<evidence type="ECO:0000256" key="2">
    <source>
        <dbReference type="ARBA" id="ARBA00022664"/>
    </source>
</evidence>
<dbReference type="AlphaFoldDB" id="A0A1Y2FM32"/>
<feature type="repeat" description="WD" evidence="7">
    <location>
        <begin position="158"/>
        <end position="203"/>
    </location>
</feature>
<evidence type="ECO:0000313" key="9">
    <source>
        <dbReference type="EMBL" id="ORY85030.1"/>
    </source>
</evidence>
<dbReference type="SMART" id="SM00320">
    <property type="entry name" value="WD40"/>
    <property type="match status" value="6"/>
</dbReference>
<comment type="caution">
    <text evidence="9">The sequence shown here is derived from an EMBL/GenBank/DDBJ whole genome shotgun (WGS) entry which is preliminary data.</text>
</comment>
<feature type="repeat" description="WD" evidence="7">
    <location>
        <begin position="286"/>
        <end position="318"/>
    </location>
</feature>
<dbReference type="PROSITE" id="PS50082">
    <property type="entry name" value="WD_REPEATS_2"/>
    <property type="match status" value="4"/>
</dbReference>
<evidence type="ECO:0000256" key="8">
    <source>
        <dbReference type="SAM" id="MobiDB-lite"/>
    </source>
</evidence>
<keyword evidence="4" id="KW-0508">mRNA splicing</keyword>
<proteinExistence type="inferred from homology"/>
<name>A0A1Y2FM32_PROLT</name>
<dbReference type="OrthoDB" id="408728at2759"/>
<feature type="region of interest" description="Disordered" evidence="8">
    <location>
        <begin position="1"/>
        <end position="29"/>
    </location>
</feature>
<keyword evidence="3" id="KW-0677">Repeat</keyword>
<dbReference type="PANTHER" id="PTHR19877:SF13">
    <property type="entry name" value="SERINE-THREONINE KINASE RECEPTOR-ASSOCIATED PROTEIN"/>
    <property type="match status" value="1"/>
</dbReference>
<dbReference type="PROSITE" id="PS00678">
    <property type="entry name" value="WD_REPEATS_1"/>
    <property type="match status" value="1"/>
</dbReference>
<comment type="similarity">
    <text evidence="5">Belongs to the WD repeat STRAP family.</text>
</comment>
<dbReference type="InterPro" id="IPR019775">
    <property type="entry name" value="WD40_repeat_CS"/>
</dbReference>
<keyword evidence="10" id="KW-1185">Reference proteome</keyword>
<evidence type="ECO:0000256" key="5">
    <source>
        <dbReference type="ARBA" id="ARBA00038394"/>
    </source>
</evidence>
<dbReference type="GO" id="GO:0003723">
    <property type="term" value="F:RNA binding"/>
    <property type="evidence" value="ECO:0007669"/>
    <property type="project" value="TreeGrafter"/>
</dbReference>
<dbReference type="EMBL" id="MCFI01000005">
    <property type="protein sequence ID" value="ORY85030.1"/>
    <property type="molecule type" value="Genomic_DNA"/>
</dbReference>
<dbReference type="SUPFAM" id="SSF50978">
    <property type="entry name" value="WD40 repeat-like"/>
    <property type="match status" value="1"/>
</dbReference>
<dbReference type="STRING" id="56484.A0A1Y2FM32"/>
<keyword evidence="1 7" id="KW-0853">WD repeat</keyword>
<dbReference type="InterPro" id="IPR015943">
    <property type="entry name" value="WD40/YVTN_repeat-like_dom_sf"/>
</dbReference>